<comment type="subcellular location">
    <subcellularLocation>
        <location evidence="1 7">Cell membrane</location>
        <topology evidence="1 7">Multi-pass membrane protein</topology>
    </subcellularLocation>
</comment>
<dbReference type="AlphaFoldDB" id="F5R9P6"/>
<dbReference type="GO" id="GO:0055085">
    <property type="term" value="P:transmembrane transport"/>
    <property type="evidence" value="ECO:0007669"/>
    <property type="project" value="InterPro"/>
</dbReference>
<dbReference type="Gene3D" id="1.10.3720.10">
    <property type="entry name" value="MetI-like"/>
    <property type="match status" value="1"/>
</dbReference>
<evidence type="ECO:0000256" key="7">
    <source>
        <dbReference type="RuleBase" id="RU363032"/>
    </source>
</evidence>
<dbReference type="EMBL" id="AFHG01000031">
    <property type="protein sequence ID" value="EGK72728.1"/>
    <property type="molecule type" value="Genomic_DNA"/>
</dbReference>
<sequence>MSAALRRYGGGLPARIALGLLVPLALILLWDHQARHGGEHAFAFVSAAQVAGALRELWQSGDLLTAYGNSLRNAFGGLFWGSVTGLAVGSAMALLRPVDWVLTPLYHGLRQVPLLGWLPLIGLWFGSGDLSKVIVVSLSAFYPAVLYTYEGLKGVEARMLEVGRLYRLTPWQTFWRIRWPSALPSIFTGLLQSVAFAWIATIGVELLFPTGFGLGTVMQHGQLQARLDIVVVCIAVVGLTGFAINLLVARLSRHALRWRPVRT</sequence>
<evidence type="ECO:0000256" key="6">
    <source>
        <dbReference type="ARBA" id="ARBA00023136"/>
    </source>
</evidence>
<dbReference type="OrthoDB" id="5298727at2"/>
<evidence type="ECO:0000313" key="9">
    <source>
        <dbReference type="EMBL" id="EGK72728.1"/>
    </source>
</evidence>
<comment type="similarity">
    <text evidence="7">Belongs to the binding-protein-dependent transport system permease family.</text>
</comment>
<evidence type="ECO:0000256" key="2">
    <source>
        <dbReference type="ARBA" id="ARBA00022448"/>
    </source>
</evidence>
<evidence type="ECO:0000259" key="8">
    <source>
        <dbReference type="PROSITE" id="PS50928"/>
    </source>
</evidence>
<protein>
    <submittedName>
        <fullName evidence="9">Binding-protein-dependent transport systems inner membrane component</fullName>
    </submittedName>
</protein>
<keyword evidence="2 7" id="KW-0813">Transport</keyword>
<proteinExistence type="inferred from homology"/>
<organism evidence="9 10">
    <name type="scientific">Methyloversatilis universalis (strain ATCC BAA-1314 / DSM 25237 / JCM 13912 / CCUG 52030 / FAM5)</name>
    <dbReference type="NCBI Taxonomy" id="1000565"/>
    <lineage>
        <taxon>Bacteria</taxon>
        <taxon>Pseudomonadati</taxon>
        <taxon>Pseudomonadota</taxon>
        <taxon>Betaproteobacteria</taxon>
        <taxon>Nitrosomonadales</taxon>
        <taxon>Sterolibacteriaceae</taxon>
        <taxon>Methyloversatilis</taxon>
    </lineage>
</organism>
<gene>
    <name evidence="9" type="ORF">METUNv1_00967</name>
</gene>
<keyword evidence="4 7" id="KW-0812">Transmembrane</keyword>
<evidence type="ECO:0000256" key="1">
    <source>
        <dbReference type="ARBA" id="ARBA00004651"/>
    </source>
</evidence>
<dbReference type="GO" id="GO:0005886">
    <property type="term" value="C:plasma membrane"/>
    <property type="evidence" value="ECO:0007669"/>
    <property type="project" value="UniProtKB-SubCell"/>
</dbReference>
<dbReference type="Proteomes" id="UP000005019">
    <property type="component" value="Unassembled WGS sequence"/>
</dbReference>
<reference evidence="9 10" key="1">
    <citation type="journal article" date="2011" name="J. Bacteriol.">
        <title>Genome sequence of Methyloversatilis universalis FAM5T, a methylotrophic representative of the order Rhodocyclales.</title>
        <authorList>
            <person name="Kittichotirat W."/>
            <person name="Good N.M."/>
            <person name="Hall R."/>
            <person name="Bringel F."/>
            <person name="Lajus A."/>
            <person name="Medigue C."/>
            <person name="Smalley N.E."/>
            <person name="Beck D."/>
            <person name="Bumgarner R."/>
            <person name="Vuilleumier S."/>
            <person name="Kalyuzhnaya M.G."/>
        </authorList>
    </citation>
    <scope>NUCLEOTIDE SEQUENCE [LARGE SCALE GENOMIC DNA]</scope>
    <source>
        <strain evidence="10">ATCC BAA-1314 / JCM 13912 / FAM5</strain>
    </source>
</reference>
<keyword evidence="3" id="KW-1003">Cell membrane</keyword>
<dbReference type="SUPFAM" id="SSF161098">
    <property type="entry name" value="MetI-like"/>
    <property type="match status" value="1"/>
</dbReference>
<keyword evidence="10" id="KW-1185">Reference proteome</keyword>
<dbReference type="STRING" id="1000565.METUNv1_00967"/>
<feature type="transmembrane region" description="Helical" evidence="7">
    <location>
        <begin position="229"/>
        <end position="249"/>
    </location>
</feature>
<feature type="transmembrane region" description="Helical" evidence="7">
    <location>
        <begin position="186"/>
        <end position="209"/>
    </location>
</feature>
<feature type="domain" description="ABC transmembrane type-1" evidence="8">
    <location>
        <begin position="67"/>
        <end position="248"/>
    </location>
</feature>
<dbReference type="eggNOG" id="COG0600">
    <property type="taxonomic scope" value="Bacteria"/>
</dbReference>
<dbReference type="InterPro" id="IPR000515">
    <property type="entry name" value="MetI-like"/>
</dbReference>
<keyword evidence="5 7" id="KW-1133">Transmembrane helix</keyword>
<dbReference type="PANTHER" id="PTHR30151">
    <property type="entry name" value="ALKANE SULFONATE ABC TRANSPORTER-RELATED, MEMBRANE SUBUNIT"/>
    <property type="match status" value="1"/>
</dbReference>
<evidence type="ECO:0000313" key="10">
    <source>
        <dbReference type="Proteomes" id="UP000005019"/>
    </source>
</evidence>
<feature type="transmembrane region" description="Helical" evidence="7">
    <location>
        <begin position="12"/>
        <end position="29"/>
    </location>
</feature>
<dbReference type="CDD" id="cd06261">
    <property type="entry name" value="TM_PBP2"/>
    <property type="match status" value="1"/>
</dbReference>
<dbReference type="InterPro" id="IPR035906">
    <property type="entry name" value="MetI-like_sf"/>
</dbReference>
<name>F5R9P6_METUF</name>
<dbReference type="RefSeq" id="WP_008059377.1">
    <property type="nucleotide sequence ID" value="NZ_AFHG01000031.1"/>
</dbReference>
<evidence type="ECO:0000256" key="3">
    <source>
        <dbReference type="ARBA" id="ARBA00022475"/>
    </source>
</evidence>
<feature type="transmembrane region" description="Helical" evidence="7">
    <location>
        <begin position="78"/>
        <end position="96"/>
    </location>
</feature>
<comment type="caution">
    <text evidence="9">The sequence shown here is derived from an EMBL/GenBank/DDBJ whole genome shotgun (WGS) entry which is preliminary data.</text>
</comment>
<evidence type="ECO:0000256" key="4">
    <source>
        <dbReference type="ARBA" id="ARBA00022692"/>
    </source>
</evidence>
<dbReference type="Pfam" id="PF00528">
    <property type="entry name" value="BPD_transp_1"/>
    <property type="match status" value="1"/>
</dbReference>
<keyword evidence="6 7" id="KW-0472">Membrane</keyword>
<evidence type="ECO:0000256" key="5">
    <source>
        <dbReference type="ARBA" id="ARBA00022989"/>
    </source>
</evidence>
<accession>F5R9P6</accession>
<dbReference type="PANTHER" id="PTHR30151:SF38">
    <property type="entry name" value="ALIPHATIC SULFONATES TRANSPORT PERMEASE PROTEIN SSUC-RELATED"/>
    <property type="match status" value="1"/>
</dbReference>
<dbReference type="PROSITE" id="PS50928">
    <property type="entry name" value="ABC_TM1"/>
    <property type="match status" value="1"/>
</dbReference>